<feature type="compositionally biased region" description="Basic residues" evidence="1">
    <location>
        <begin position="147"/>
        <end position="157"/>
    </location>
</feature>
<evidence type="ECO:0000256" key="1">
    <source>
        <dbReference type="SAM" id="MobiDB-lite"/>
    </source>
</evidence>
<organism evidence="2">
    <name type="scientific">Tetraselmis sp. GSL018</name>
    <dbReference type="NCBI Taxonomy" id="582737"/>
    <lineage>
        <taxon>Eukaryota</taxon>
        <taxon>Viridiplantae</taxon>
        <taxon>Chlorophyta</taxon>
        <taxon>core chlorophytes</taxon>
        <taxon>Chlorodendrophyceae</taxon>
        <taxon>Chlorodendrales</taxon>
        <taxon>Chlorodendraceae</taxon>
        <taxon>Tetraselmis</taxon>
    </lineage>
</organism>
<proteinExistence type="predicted"/>
<evidence type="ECO:0000313" key="2">
    <source>
        <dbReference type="EMBL" id="JAC64018.1"/>
    </source>
</evidence>
<gene>
    <name evidence="2" type="ORF">TSPGSL018_19230</name>
</gene>
<feature type="non-terminal residue" evidence="2">
    <location>
        <position position="157"/>
    </location>
</feature>
<name>A0A061QWD3_9CHLO</name>
<feature type="non-terminal residue" evidence="2">
    <location>
        <position position="1"/>
    </location>
</feature>
<dbReference type="AlphaFoldDB" id="A0A061QWD3"/>
<dbReference type="EMBL" id="GBEZ01022839">
    <property type="protein sequence ID" value="JAC64018.1"/>
    <property type="molecule type" value="Transcribed_RNA"/>
</dbReference>
<protein>
    <submittedName>
        <fullName evidence="2">Uncharacterized protein</fullName>
    </submittedName>
</protein>
<accession>A0A061QWD3</accession>
<feature type="region of interest" description="Disordered" evidence="1">
    <location>
        <begin position="135"/>
        <end position="157"/>
    </location>
</feature>
<reference evidence="2" key="1">
    <citation type="submission" date="2014-05" db="EMBL/GenBank/DDBJ databases">
        <title>The transcriptome of the halophilic microalga Tetraselmis sp. GSL018 isolated from the Great Salt Lake, Utah.</title>
        <authorList>
            <person name="Jinkerson R.E."/>
            <person name="D'Adamo S."/>
            <person name="Posewitz M.C."/>
        </authorList>
    </citation>
    <scope>NUCLEOTIDE SEQUENCE</scope>
    <source>
        <strain evidence="2">GSL018</strain>
    </source>
</reference>
<sequence>RSTNKHPGLGGFKKGRLINRGAGSDTSACGCSCLHIRSTAFSPSSHHRLGFSKAPQHFNAEPAGFRSAKGYFRAYRWRTRISLFEVHLPNQTPRIRRSLYLNPPFCARTAQSTRHALLFRYPCLAYPCLSEHQIDSGGPSPTLVSRARAHTHTHTHT</sequence>